<feature type="compositionally biased region" description="Polar residues" evidence="1">
    <location>
        <begin position="99"/>
        <end position="115"/>
    </location>
</feature>
<reference evidence="2 3" key="1">
    <citation type="journal article" date="2018" name="Nat. Genet.">
        <title>The Rosa genome provides new insights in the design of modern roses.</title>
        <authorList>
            <person name="Bendahmane M."/>
        </authorList>
    </citation>
    <scope>NUCLEOTIDE SEQUENCE [LARGE SCALE GENOMIC DNA]</scope>
    <source>
        <strain evidence="3">cv. Old Blush</strain>
    </source>
</reference>
<feature type="region of interest" description="Disordered" evidence="1">
    <location>
        <begin position="1"/>
        <end position="31"/>
    </location>
</feature>
<feature type="compositionally biased region" description="Basic and acidic residues" evidence="1">
    <location>
        <begin position="16"/>
        <end position="31"/>
    </location>
</feature>
<evidence type="ECO:0000256" key="1">
    <source>
        <dbReference type="SAM" id="MobiDB-lite"/>
    </source>
</evidence>
<protein>
    <submittedName>
        <fullName evidence="2">Uncharacterized protein</fullName>
    </submittedName>
</protein>
<dbReference type="EMBL" id="PDCK01000040">
    <property type="protein sequence ID" value="PRQ48449.1"/>
    <property type="molecule type" value="Genomic_DNA"/>
</dbReference>
<feature type="region of interest" description="Disordered" evidence="1">
    <location>
        <begin position="47"/>
        <end position="67"/>
    </location>
</feature>
<feature type="compositionally biased region" description="Basic and acidic residues" evidence="1">
    <location>
        <begin position="54"/>
        <end position="65"/>
    </location>
</feature>
<dbReference type="PANTHER" id="PTHR37604">
    <property type="entry name" value="TRANSCRIPTION INITIATION FACTOR TFIID SUBUNIT"/>
    <property type="match status" value="1"/>
</dbReference>
<gene>
    <name evidence="2" type="ORF">RchiOBHm_Chr2g0110871</name>
</gene>
<proteinExistence type="predicted"/>
<comment type="caution">
    <text evidence="2">The sequence shown here is derived from an EMBL/GenBank/DDBJ whole genome shotgun (WGS) entry which is preliminary data.</text>
</comment>
<dbReference type="AlphaFoldDB" id="A0A2P6RPT7"/>
<name>A0A2P6RPT7_ROSCH</name>
<sequence length="115" mass="13310">MQIHSKTAFGFGSRYGESEIENKPPRSKNEELLETWYNQVIERHRASKPLRLSSADRESEKRTPEEMSDYLKLAVKHKKRCLAFKEDQYVGCGNPLLENASQNPYSVLDDMTQSD</sequence>
<evidence type="ECO:0000313" key="2">
    <source>
        <dbReference type="EMBL" id="PRQ48449.1"/>
    </source>
</evidence>
<feature type="region of interest" description="Disordered" evidence="1">
    <location>
        <begin position="96"/>
        <end position="115"/>
    </location>
</feature>
<dbReference type="Proteomes" id="UP000238479">
    <property type="component" value="Chromosome 2"/>
</dbReference>
<evidence type="ECO:0000313" key="3">
    <source>
        <dbReference type="Proteomes" id="UP000238479"/>
    </source>
</evidence>
<dbReference type="PANTHER" id="PTHR37604:SF1">
    <property type="entry name" value="TRANSCRIPTION INITIATION FACTOR TFIID SUBUNIT"/>
    <property type="match status" value="1"/>
</dbReference>
<accession>A0A2P6RPT7</accession>
<organism evidence="2 3">
    <name type="scientific">Rosa chinensis</name>
    <name type="common">China rose</name>
    <dbReference type="NCBI Taxonomy" id="74649"/>
    <lineage>
        <taxon>Eukaryota</taxon>
        <taxon>Viridiplantae</taxon>
        <taxon>Streptophyta</taxon>
        <taxon>Embryophyta</taxon>
        <taxon>Tracheophyta</taxon>
        <taxon>Spermatophyta</taxon>
        <taxon>Magnoliopsida</taxon>
        <taxon>eudicotyledons</taxon>
        <taxon>Gunneridae</taxon>
        <taxon>Pentapetalae</taxon>
        <taxon>rosids</taxon>
        <taxon>fabids</taxon>
        <taxon>Rosales</taxon>
        <taxon>Rosaceae</taxon>
        <taxon>Rosoideae</taxon>
        <taxon>Rosoideae incertae sedis</taxon>
        <taxon>Rosa</taxon>
    </lineage>
</organism>
<keyword evidence="3" id="KW-1185">Reference proteome</keyword>
<dbReference type="STRING" id="74649.A0A2P6RPT7"/>
<dbReference type="Gramene" id="PRQ48449">
    <property type="protein sequence ID" value="PRQ48449"/>
    <property type="gene ID" value="RchiOBHm_Chr2g0110871"/>
</dbReference>